<protein>
    <submittedName>
        <fullName evidence="1">Uncharacterized protein</fullName>
    </submittedName>
</protein>
<dbReference type="AlphaFoldDB" id="X0ZAK6"/>
<accession>X0ZAK6</accession>
<sequence length="77" mass="9269">MLIKIISSNFVTQVNTLKISEGVLGWEEDEYDNECEKIVQFMQYWRPYKIKEYCKHMGWGYYPQHNKSLNLTSLDNE</sequence>
<proteinExistence type="predicted"/>
<comment type="caution">
    <text evidence="1">The sequence shown here is derived from an EMBL/GenBank/DDBJ whole genome shotgun (WGS) entry which is preliminary data.</text>
</comment>
<reference evidence="1" key="1">
    <citation type="journal article" date="2014" name="Front. Microbiol.">
        <title>High frequency of phylogenetically diverse reductive dehalogenase-homologous genes in deep subseafloor sedimentary metagenomes.</title>
        <authorList>
            <person name="Kawai M."/>
            <person name="Futagami T."/>
            <person name="Toyoda A."/>
            <person name="Takaki Y."/>
            <person name="Nishi S."/>
            <person name="Hori S."/>
            <person name="Arai W."/>
            <person name="Tsubouchi T."/>
            <person name="Morono Y."/>
            <person name="Uchiyama I."/>
            <person name="Ito T."/>
            <person name="Fujiyama A."/>
            <person name="Inagaki F."/>
            <person name="Takami H."/>
        </authorList>
    </citation>
    <scope>NUCLEOTIDE SEQUENCE</scope>
    <source>
        <strain evidence="1">Expedition CK06-06</strain>
    </source>
</reference>
<gene>
    <name evidence="1" type="ORF">S01H4_16529</name>
</gene>
<organism evidence="1">
    <name type="scientific">marine sediment metagenome</name>
    <dbReference type="NCBI Taxonomy" id="412755"/>
    <lineage>
        <taxon>unclassified sequences</taxon>
        <taxon>metagenomes</taxon>
        <taxon>ecological metagenomes</taxon>
    </lineage>
</organism>
<dbReference type="EMBL" id="BART01007250">
    <property type="protein sequence ID" value="GAG55327.1"/>
    <property type="molecule type" value="Genomic_DNA"/>
</dbReference>
<evidence type="ECO:0000313" key="1">
    <source>
        <dbReference type="EMBL" id="GAG55327.1"/>
    </source>
</evidence>
<name>X0ZAK6_9ZZZZ</name>